<organism evidence="2 3">
    <name type="scientific">Rhizoctonia solani</name>
    <dbReference type="NCBI Taxonomy" id="456999"/>
    <lineage>
        <taxon>Eukaryota</taxon>
        <taxon>Fungi</taxon>
        <taxon>Dikarya</taxon>
        <taxon>Basidiomycota</taxon>
        <taxon>Agaricomycotina</taxon>
        <taxon>Agaricomycetes</taxon>
        <taxon>Cantharellales</taxon>
        <taxon>Ceratobasidiaceae</taxon>
        <taxon>Rhizoctonia</taxon>
    </lineage>
</organism>
<feature type="chain" id="PRO_5034819382" evidence="1">
    <location>
        <begin position="23"/>
        <end position="244"/>
    </location>
</feature>
<reference evidence="2" key="1">
    <citation type="submission" date="2021-01" db="EMBL/GenBank/DDBJ databases">
        <authorList>
            <person name="Kaushik A."/>
        </authorList>
    </citation>
    <scope>NUCLEOTIDE SEQUENCE</scope>
    <source>
        <strain evidence="2">AG4-R118</strain>
    </source>
</reference>
<feature type="signal peptide" evidence="1">
    <location>
        <begin position="1"/>
        <end position="22"/>
    </location>
</feature>
<dbReference type="SUPFAM" id="SSF56968">
    <property type="entry name" value="Lipovitellin-phosvitin complex, beta-sheet shell regions"/>
    <property type="match status" value="1"/>
</dbReference>
<accession>A0A8H3HBB3</accession>
<proteinExistence type="predicted"/>
<dbReference type="InterPro" id="IPR015816">
    <property type="entry name" value="Vitellinogen_b-sht_N"/>
</dbReference>
<keyword evidence="1" id="KW-0732">Signal</keyword>
<dbReference type="Gene3D" id="2.30.230.10">
    <property type="entry name" value="Lipovitellin, beta-sheet shell regions, chain A"/>
    <property type="match status" value="1"/>
</dbReference>
<gene>
    <name evidence="2" type="ORF">RDB_LOCUS143984</name>
</gene>
<dbReference type="GO" id="GO:0005319">
    <property type="term" value="F:lipid transporter activity"/>
    <property type="evidence" value="ECO:0007669"/>
    <property type="project" value="InterPro"/>
</dbReference>
<dbReference type="InterPro" id="IPR015819">
    <property type="entry name" value="Lipid_transp_b-sht_shell"/>
</dbReference>
<evidence type="ECO:0000256" key="1">
    <source>
        <dbReference type="SAM" id="SignalP"/>
    </source>
</evidence>
<evidence type="ECO:0000313" key="2">
    <source>
        <dbReference type="EMBL" id="CAE6493541.1"/>
    </source>
</evidence>
<dbReference type="OrthoDB" id="274995at2759"/>
<name>A0A8H3HBB3_9AGAM</name>
<comment type="caution">
    <text evidence="2">The sequence shown here is derived from an EMBL/GenBank/DDBJ whole genome shotgun (WGS) entry which is preliminary data.</text>
</comment>
<dbReference type="AlphaFoldDB" id="A0A8H3HBB3"/>
<dbReference type="Proteomes" id="UP000663888">
    <property type="component" value="Unassembled WGS sequence"/>
</dbReference>
<sequence length="244" mass="26675">MLFRSLLILSTSFCLAMTQVQGAILPREASVACPLGQKFDAMLPLMKCFDHEVDLAKSQIAAFMVSSSNIDPSQVDEAIAVISGKMRCASAYVRKFNWTLVETYAKSADGLRLLLPNEIRPAAQPYFLNIENLMVMIRDYKKIRREHGSHRPRGVEADVGATLFQSGKEYVYGYSSATVGGSGDYVSFASAVNFTGELHIQGGASVLNVQLNNVQLGFYNGEWGTQSVEATRKITTLNSTLASP</sequence>
<protein>
    <submittedName>
        <fullName evidence="2">Uncharacterized protein</fullName>
    </submittedName>
</protein>
<evidence type="ECO:0000313" key="3">
    <source>
        <dbReference type="Proteomes" id="UP000663888"/>
    </source>
</evidence>
<dbReference type="EMBL" id="CAJMWX010001518">
    <property type="protein sequence ID" value="CAE6493541.1"/>
    <property type="molecule type" value="Genomic_DNA"/>
</dbReference>